<name>A0A084G6L2_PSEDA</name>
<keyword evidence="8" id="KW-0812">Transmembrane</keyword>
<dbReference type="Gene3D" id="1.10.630.10">
    <property type="entry name" value="Cytochrome P450"/>
    <property type="match status" value="1"/>
</dbReference>
<evidence type="ECO:0000256" key="1">
    <source>
        <dbReference type="ARBA" id="ARBA00001971"/>
    </source>
</evidence>
<keyword evidence="7" id="KW-0560">Oxidoreductase</keyword>
<comment type="similarity">
    <text evidence="2 7">Belongs to the cytochrome P450 family.</text>
</comment>
<evidence type="ECO:0000256" key="2">
    <source>
        <dbReference type="ARBA" id="ARBA00010617"/>
    </source>
</evidence>
<dbReference type="CDD" id="cd11040">
    <property type="entry name" value="CYP7_CYP8-like"/>
    <property type="match status" value="1"/>
</dbReference>
<dbReference type="InterPro" id="IPR002403">
    <property type="entry name" value="Cyt_P450_E_grp-IV"/>
</dbReference>
<feature type="transmembrane region" description="Helical" evidence="8">
    <location>
        <begin position="301"/>
        <end position="320"/>
    </location>
</feature>
<dbReference type="GO" id="GO:0005506">
    <property type="term" value="F:iron ion binding"/>
    <property type="evidence" value="ECO:0007669"/>
    <property type="project" value="InterPro"/>
</dbReference>
<dbReference type="InterPro" id="IPR036396">
    <property type="entry name" value="Cyt_P450_sf"/>
</dbReference>
<dbReference type="EMBL" id="JOWA01000098">
    <property type="protein sequence ID" value="KEZ42974.1"/>
    <property type="molecule type" value="Genomic_DNA"/>
</dbReference>
<sequence>MGLFSLLNFSENGLFTNAAIALVTVLFVYRYAARKIHPKEPSVVAPRVPFVGHLIGMAMHGGKYVKNLGLAHKHMPIFTLPVPMSRIYIVTDPSLAAVVQRASKSLSFTPLVPDITERVLGLDKRTVEIVKQNLDPLPGEERGFLADIHDMLYNYLGPGEALNDMSCEATQELYDQLAGYVNAIREKKGRSEVVDLLDWVRHFVAAGTANFLYGPNNPFAVDPKLEKAFWDFDHGLGGLLMGIFPSLTAAKAYNGREKLSKALKDYLEAGHHKEASRIVQSRIRIAEEYDWTVDMTARSELSFLFAGIVNTSTTLFWILLQVSARPKLLAQIRAELKDAMVSSVETSGEDTLSMNAVREKCPTLNAVFRECLRVGSENYSTRLVKEDTMLADKYFLRKDSVVQIAGSVIHSDEEIWGDDVAEFNPDRFLQNSRENKSNVHPAAFRAFGGGKTLCPGRHFATNEILMLAALMILSFDFSAPGGGEISVPKKNDAIMPVHILEPLTREPIKVDVKLREEADEAIKLKVAL</sequence>
<dbReference type="VEuPathDB" id="FungiDB:SAPIO_CDS5425"/>
<keyword evidence="4 6" id="KW-0408">Iron</keyword>
<evidence type="ECO:0000256" key="4">
    <source>
        <dbReference type="ARBA" id="ARBA00023004"/>
    </source>
</evidence>
<evidence type="ECO:0000313" key="9">
    <source>
        <dbReference type="EMBL" id="KEZ42974.1"/>
    </source>
</evidence>
<evidence type="ECO:0000256" key="6">
    <source>
        <dbReference type="PIRSR" id="PIRSR602403-1"/>
    </source>
</evidence>
<dbReference type="PRINTS" id="PR00465">
    <property type="entry name" value="EP450IV"/>
</dbReference>
<dbReference type="Proteomes" id="UP000028545">
    <property type="component" value="Unassembled WGS sequence"/>
</dbReference>
<dbReference type="PANTHER" id="PTHR47582:SF1">
    <property type="entry name" value="P450, PUTATIVE (EUROFUNG)-RELATED"/>
    <property type="match status" value="1"/>
</dbReference>
<feature type="transmembrane region" description="Helical" evidence="8">
    <location>
        <begin position="12"/>
        <end position="32"/>
    </location>
</feature>
<evidence type="ECO:0000256" key="3">
    <source>
        <dbReference type="ARBA" id="ARBA00022723"/>
    </source>
</evidence>
<dbReference type="InterPro" id="IPR053007">
    <property type="entry name" value="CYP450_monoxygenase_sec-met"/>
</dbReference>
<dbReference type="PROSITE" id="PS00086">
    <property type="entry name" value="CYTOCHROME_P450"/>
    <property type="match status" value="1"/>
</dbReference>
<keyword evidence="6 7" id="KW-0349">Heme</keyword>
<dbReference type="KEGG" id="sapo:SAPIO_CDS5425"/>
<dbReference type="RefSeq" id="XP_016642773.1">
    <property type="nucleotide sequence ID" value="XM_016787758.1"/>
</dbReference>
<dbReference type="GO" id="GO:0016705">
    <property type="term" value="F:oxidoreductase activity, acting on paired donors, with incorporation or reduction of molecular oxygen"/>
    <property type="evidence" value="ECO:0007669"/>
    <property type="project" value="InterPro"/>
</dbReference>
<dbReference type="Pfam" id="PF00067">
    <property type="entry name" value="p450"/>
    <property type="match status" value="1"/>
</dbReference>
<comment type="cofactor">
    <cofactor evidence="1 6">
        <name>heme</name>
        <dbReference type="ChEBI" id="CHEBI:30413"/>
    </cofactor>
</comment>
<protein>
    <recommendedName>
        <fullName evidence="11">Cytochrome P450</fullName>
    </recommendedName>
</protein>
<dbReference type="InterPro" id="IPR017972">
    <property type="entry name" value="Cyt_P450_CS"/>
</dbReference>
<dbReference type="GeneID" id="27724497"/>
<keyword evidence="3 6" id="KW-0479">Metal-binding</keyword>
<evidence type="ECO:0000256" key="7">
    <source>
        <dbReference type="RuleBase" id="RU000461"/>
    </source>
</evidence>
<gene>
    <name evidence="9" type="ORF">SAPIO_CDS5425</name>
</gene>
<keyword evidence="5 7" id="KW-0503">Monooxygenase</keyword>
<dbReference type="AlphaFoldDB" id="A0A084G6L2"/>
<evidence type="ECO:0000256" key="8">
    <source>
        <dbReference type="SAM" id="Phobius"/>
    </source>
</evidence>
<dbReference type="InterPro" id="IPR001128">
    <property type="entry name" value="Cyt_P450"/>
</dbReference>
<dbReference type="GO" id="GO:0020037">
    <property type="term" value="F:heme binding"/>
    <property type="evidence" value="ECO:0007669"/>
    <property type="project" value="InterPro"/>
</dbReference>
<keyword evidence="10" id="KW-1185">Reference proteome</keyword>
<keyword evidence="8" id="KW-0472">Membrane</keyword>
<reference evidence="9 10" key="1">
    <citation type="journal article" date="2014" name="Genome Announc.">
        <title>Draft genome sequence of the pathogenic fungus Scedosporium apiospermum.</title>
        <authorList>
            <person name="Vandeputte P."/>
            <person name="Ghamrawi S."/>
            <person name="Rechenmann M."/>
            <person name="Iltis A."/>
            <person name="Giraud S."/>
            <person name="Fleury M."/>
            <person name="Thornton C."/>
            <person name="Delhaes L."/>
            <person name="Meyer W."/>
            <person name="Papon N."/>
            <person name="Bouchara J.P."/>
        </authorList>
    </citation>
    <scope>NUCLEOTIDE SEQUENCE [LARGE SCALE GENOMIC DNA]</scope>
    <source>
        <strain evidence="9 10">IHEM 14462</strain>
    </source>
</reference>
<dbReference type="OMA" id="WGFGTTQ"/>
<dbReference type="SUPFAM" id="SSF48264">
    <property type="entry name" value="Cytochrome P450"/>
    <property type="match status" value="1"/>
</dbReference>
<evidence type="ECO:0000313" key="10">
    <source>
        <dbReference type="Proteomes" id="UP000028545"/>
    </source>
</evidence>
<comment type="caution">
    <text evidence="9">The sequence shown here is derived from an EMBL/GenBank/DDBJ whole genome shotgun (WGS) entry which is preliminary data.</text>
</comment>
<keyword evidence="8" id="KW-1133">Transmembrane helix</keyword>
<dbReference type="PANTHER" id="PTHR47582">
    <property type="entry name" value="P450, PUTATIVE (EUROFUNG)-RELATED"/>
    <property type="match status" value="1"/>
</dbReference>
<dbReference type="GO" id="GO:0004497">
    <property type="term" value="F:monooxygenase activity"/>
    <property type="evidence" value="ECO:0007669"/>
    <property type="project" value="UniProtKB-KW"/>
</dbReference>
<proteinExistence type="inferred from homology"/>
<evidence type="ECO:0008006" key="11">
    <source>
        <dbReference type="Google" id="ProtNLM"/>
    </source>
</evidence>
<organism evidence="9 10">
    <name type="scientific">Pseudallescheria apiosperma</name>
    <name type="common">Scedosporium apiospermum</name>
    <dbReference type="NCBI Taxonomy" id="563466"/>
    <lineage>
        <taxon>Eukaryota</taxon>
        <taxon>Fungi</taxon>
        <taxon>Dikarya</taxon>
        <taxon>Ascomycota</taxon>
        <taxon>Pezizomycotina</taxon>
        <taxon>Sordariomycetes</taxon>
        <taxon>Hypocreomycetidae</taxon>
        <taxon>Microascales</taxon>
        <taxon>Microascaceae</taxon>
        <taxon>Scedosporium</taxon>
    </lineage>
</organism>
<evidence type="ECO:0000256" key="5">
    <source>
        <dbReference type="ARBA" id="ARBA00023033"/>
    </source>
</evidence>
<dbReference type="OrthoDB" id="3366823at2759"/>
<feature type="binding site" description="axial binding residue" evidence="6">
    <location>
        <position position="454"/>
    </location>
    <ligand>
        <name>heme</name>
        <dbReference type="ChEBI" id="CHEBI:30413"/>
    </ligand>
    <ligandPart>
        <name>Fe</name>
        <dbReference type="ChEBI" id="CHEBI:18248"/>
    </ligandPart>
</feature>
<dbReference type="PRINTS" id="PR00385">
    <property type="entry name" value="P450"/>
</dbReference>
<dbReference type="HOGENOM" id="CLU_018012_4_2_1"/>
<accession>A0A084G6L2</accession>